<proteinExistence type="predicted"/>
<organism evidence="1">
    <name type="scientific">Tanacetum cinerariifolium</name>
    <name type="common">Dalmatian daisy</name>
    <name type="synonym">Chrysanthemum cinerariifolium</name>
    <dbReference type="NCBI Taxonomy" id="118510"/>
    <lineage>
        <taxon>Eukaryota</taxon>
        <taxon>Viridiplantae</taxon>
        <taxon>Streptophyta</taxon>
        <taxon>Embryophyta</taxon>
        <taxon>Tracheophyta</taxon>
        <taxon>Spermatophyta</taxon>
        <taxon>Magnoliopsida</taxon>
        <taxon>eudicotyledons</taxon>
        <taxon>Gunneridae</taxon>
        <taxon>Pentapetalae</taxon>
        <taxon>asterids</taxon>
        <taxon>campanulids</taxon>
        <taxon>Asterales</taxon>
        <taxon>Asteraceae</taxon>
        <taxon>Asteroideae</taxon>
        <taxon>Anthemideae</taxon>
        <taxon>Anthemidinae</taxon>
        <taxon>Tanacetum</taxon>
    </lineage>
</organism>
<protein>
    <submittedName>
        <fullName evidence="1">Uncharacterized protein</fullName>
    </submittedName>
</protein>
<dbReference type="AlphaFoldDB" id="A0A699QW05"/>
<accession>A0A699QW05</accession>
<reference evidence="1" key="1">
    <citation type="journal article" date="2019" name="Sci. Rep.">
        <title>Draft genome of Tanacetum cinerariifolium, the natural source of mosquito coil.</title>
        <authorList>
            <person name="Yamashiro T."/>
            <person name="Shiraishi A."/>
            <person name="Satake H."/>
            <person name="Nakayama K."/>
        </authorList>
    </citation>
    <scope>NUCLEOTIDE SEQUENCE</scope>
</reference>
<evidence type="ECO:0000313" key="1">
    <source>
        <dbReference type="EMBL" id="GFC72701.1"/>
    </source>
</evidence>
<name>A0A699QW05_TANCI</name>
<sequence>ASLILSEDLGSVGGLESSVENGLRCMLAIPLQLSLVGFTPIYF</sequence>
<gene>
    <name evidence="1" type="ORF">Tci_844671</name>
</gene>
<dbReference type="EMBL" id="BKCJ011039087">
    <property type="protein sequence ID" value="GFC72701.1"/>
    <property type="molecule type" value="Genomic_DNA"/>
</dbReference>
<comment type="caution">
    <text evidence="1">The sequence shown here is derived from an EMBL/GenBank/DDBJ whole genome shotgun (WGS) entry which is preliminary data.</text>
</comment>
<feature type="non-terminal residue" evidence="1">
    <location>
        <position position="1"/>
    </location>
</feature>